<evidence type="ECO:0000256" key="1">
    <source>
        <dbReference type="SAM" id="MobiDB-lite"/>
    </source>
</evidence>
<evidence type="ECO:0000313" key="2">
    <source>
        <dbReference type="EMBL" id="GAA3825971.1"/>
    </source>
</evidence>
<dbReference type="Proteomes" id="UP001501821">
    <property type="component" value="Unassembled WGS sequence"/>
</dbReference>
<dbReference type="EMBL" id="BAABAH010000011">
    <property type="protein sequence ID" value="GAA3825971.1"/>
    <property type="molecule type" value="Genomic_DNA"/>
</dbReference>
<accession>A0ABP7ISR0</accession>
<keyword evidence="3" id="KW-1185">Reference proteome</keyword>
<comment type="caution">
    <text evidence="2">The sequence shown here is derived from an EMBL/GenBank/DDBJ whole genome shotgun (WGS) entry which is preliminary data.</text>
</comment>
<feature type="region of interest" description="Disordered" evidence="1">
    <location>
        <begin position="1"/>
        <end position="40"/>
    </location>
</feature>
<evidence type="ECO:0008006" key="4">
    <source>
        <dbReference type="Google" id="ProtNLM"/>
    </source>
</evidence>
<sequence length="208" mass="23889">MPPQRRGAVSATELQRQIEDRYREDPEYRASVDRQEAERRQRREELMRAEEPLVADLQAAGIPVDSAWDLYKHPELGETAYPLLVRHLVLDYPDRILQGIARGFSKAAARRHWKELLQIYLAEGRPEARDGLAATLSGCAVRTHYADLVAILDNEALGETRIYFLRPVHRIGNRMRAGEGRRVIERVANDPELRTECSRILQGRGRND</sequence>
<proteinExistence type="predicted"/>
<protein>
    <recommendedName>
        <fullName evidence="4">HEAT repeat domain-containing protein</fullName>
    </recommendedName>
</protein>
<evidence type="ECO:0000313" key="3">
    <source>
        <dbReference type="Proteomes" id="UP001501821"/>
    </source>
</evidence>
<name>A0ABP7ISR0_9ACTN</name>
<gene>
    <name evidence="2" type="ORF">GCM10022242_29110</name>
</gene>
<organism evidence="2 3">
    <name type="scientific">Nocardioides panacisoli</name>
    <dbReference type="NCBI Taxonomy" id="627624"/>
    <lineage>
        <taxon>Bacteria</taxon>
        <taxon>Bacillati</taxon>
        <taxon>Actinomycetota</taxon>
        <taxon>Actinomycetes</taxon>
        <taxon>Propionibacteriales</taxon>
        <taxon>Nocardioidaceae</taxon>
        <taxon>Nocardioides</taxon>
    </lineage>
</organism>
<reference evidence="3" key="1">
    <citation type="journal article" date="2019" name="Int. J. Syst. Evol. Microbiol.">
        <title>The Global Catalogue of Microorganisms (GCM) 10K type strain sequencing project: providing services to taxonomists for standard genome sequencing and annotation.</title>
        <authorList>
            <consortium name="The Broad Institute Genomics Platform"/>
            <consortium name="The Broad Institute Genome Sequencing Center for Infectious Disease"/>
            <person name="Wu L."/>
            <person name="Ma J."/>
        </authorList>
    </citation>
    <scope>NUCLEOTIDE SEQUENCE [LARGE SCALE GENOMIC DNA]</scope>
    <source>
        <strain evidence="3">JCM 16953</strain>
    </source>
</reference>
<feature type="compositionally biased region" description="Basic and acidic residues" evidence="1">
    <location>
        <begin position="16"/>
        <end position="40"/>
    </location>
</feature>
<dbReference type="RefSeq" id="WP_344776683.1">
    <property type="nucleotide sequence ID" value="NZ_BAABAH010000011.1"/>
</dbReference>